<evidence type="ECO:0000313" key="1">
    <source>
        <dbReference type="EMBL" id="WZE67789.1"/>
    </source>
</evidence>
<keyword evidence="1" id="KW-0614">Plasmid</keyword>
<dbReference type="EMBL" id="CP124578">
    <property type="protein sequence ID" value="WZE67789.1"/>
    <property type="molecule type" value="Genomic_DNA"/>
</dbReference>
<proteinExistence type="predicted"/>
<gene>
    <name evidence="1" type="ORF">QA541_10995</name>
</gene>
<name>A0AAU6RDE6_9STAP</name>
<accession>A0AAU6RDE6</accession>
<sequence>MDLLNIVNMYKEKCPYIVEAHNKNLIDYIIVDLTQIESIYQQEFITNVISFHTDNLIKKINSISFDKFLASKVIMFQNVWIEEAAYNKAVHLNKILYTEAPLVFGKTYSTEFQVFMVVIRPYLGKRDNKFFITHPDVREGKTTSLFFKEIKDFLKYNKNKE</sequence>
<protein>
    <submittedName>
        <fullName evidence="1">Uncharacterized protein</fullName>
    </submittedName>
</protein>
<reference evidence="1" key="1">
    <citation type="submission" date="2023-04" db="EMBL/GenBank/DDBJ databases">
        <title>Macrococci isolated from food, foodproducing animals, and human clinical materials.</title>
        <authorList>
            <person name="Maslanova I."/>
            <person name="Svec P."/>
            <person name="Sedlacek I."/>
            <person name="Novakova D."/>
            <person name="Keller J.E."/>
            <person name="Schwendener S."/>
            <person name="Finstrlova A."/>
            <person name="Botka T."/>
            <person name="Kovarovic V."/>
            <person name="Petras P."/>
            <person name="Perreten V."/>
            <person name="Pantucek R."/>
        </authorList>
    </citation>
    <scope>NUCLEOTIDE SEQUENCE</scope>
    <source>
        <strain evidence="1">NRL/St 21/332</strain>
        <plasmid evidence="1">pMP21332_1</plasmid>
    </source>
</reference>
<dbReference type="AlphaFoldDB" id="A0AAU6RDE6"/>
<organism evidence="1">
    <name type="scientific">Macrococcus psychrotolerans</name>
    <dbReference type="NCBI Taxonomy" id="3039389"/>
    <lineage>
        <taxon>Bacteria</taxon>
        <taxon>Bacillati</taxon>
        <taxon>Bacillota</taxon>
        <taxon>Bacilli</taxon>
        <taxon>Bacillales</taxon>
        <taxon>Staphylococcaceae</taxon>
        <taxon>Macrococcus</taxon>
    </lineage>
</organism>
<dbReference type="RefSeq" id="WP_420494475.1">
    <property type="nucleotide sequence ID" value="NZ_CP124578.1"/>
</dbReference>
<geneLocation type="plasmid" evidence="1">
    <name>pMP21332_1</name>
</geneLocation>